<dbReference type="InterPro" id="IPR035919">
    <property type="entry name" value="EAL_sf"/>
</dbReference>
<evidence type="ECO:0000313" key="3">
    <source>
        <dbReference type="Proteomes" id="UP000182649"/>
    </source>
</evidence>
<dbReference type="SMART" id="SM00052">
    <property type="entry name" value="EAL"/>
    <property type="match status" value="1"/>
</dbReference>
<dbReference type="SUPFAM" id="SSF141868">
    <property type="entry name" value="EAL domain-like"/>
    <property type="match status" value="1"/>
</dbReference>
<gene>
    <name evidence="2" type="ORF">SAMN05216417_11650</name>
</gene>
<dbReference type="InterPro" id="IPR001633">
    <property type="entry name" value="EAL_dom"/>
</dbReference>
<dbReference type="AlphaFoldDB" id="A0A1I7I9Y1"/>
<evidence type="ECO:0000313" key="2">
    <source>
        <dbReference type="EMBL" id="SFU69785.1"/>
    </source>
</evidence>
<dbReference type="EMBL" id="FPBZ01000016">
    <property type="protein sequence ID" value="SFU69785.1"/>
    <property type="molecule type" value="Genomic_DNA"/>
</dbReference>
<dbReference type="PANTHER" id="PTHR33121">
    <property type="entry name" value="CYCLIC DI-GMP PHOSPHODIESTERASE PDEF"/>
    <property type="match status" value="1"/>
</dbReference>
<dbReference type="PROSITE" id="PS50883">
    <property type="entry name" value="EAL"/>
    <property type="match status" value="1"/>
</dbReference>
<dbReference type="Gene3D" id="3.20.20.450">
    <property type="entry name" value="EAL domain"/>
    <property type="match status" value="1"/>
</dbReference>
<proteinExistence type="predicted"/>
<dbReference type="PANTHER" id="PTHR33121:SF70">
    <property type="entry name" value="SIGNALING PROTEIN YKOW"/>
    <property type="match status" value="1"/>
</dbReference>
<dbReference type="CDD" id="cd01948">
    <property type="entry name" value="EAL"/>
    <property type="match status" value="1"/>
</dbReference>
<feature type="domain" description="EAL" evidence="1">
    <location>
        <begin position="1"/>
        <end position="157"/>
    </location>
</feature>
<dbReference type="GO" id="GO:0071111">
    <property type="term" value="F:cyclic-guanylate-specific phosphodiesterase activity"/>
    <property type="evidence" value="ECO:0007669"/>
    <property type="project" value="InterPro"/>
</dbReference>
<sequence length="157" mass="17607">MQFRQNDFTDVVLRALADTGLSPECLELEVTESVVMHGVESVSQKMRILESHGIKLAIDDFGTGYSSLSYLRQFAIDRLKIDQCFVRDLPENPDAKAIICAIVAMGLSLGLRVMAEGVETEAQAHFLQDIECTESQGYLYAKPMEPNDFEAWLKTRD</sequence>
<dbReference type="InterPro" id="IPR050706">
    <property type="entry name" value="Cyclic-di-GMP_PDE-like"/>
</dbReference>
<dbReference type="Proteomes" id="UP000182649">
    <property type="component" value="Unassembled WGS sequence"/>
</dbReference>
<evidence type="ECO:0000259" key="1">
    <source>
        <dbReference type="PROSITE" id="PS50883"/>
    </source>
</evidence>
<organism evidence="2 3">
    <name type="scientific">Nitrosospira multiformis</name>
    <dbReference type="NCBI Taxonomy" id="1231"/>
    <lineage>
        <taxon>Bacteria</taxon>
        <taxon>Pseudomonadati</taxon>
        <taxon>Pseudomonadota</taxon>
        <taxon>Betaproteobacteria</taxon>
        <taxon>Nitrosomonadales</taxon>
        <taxon>Nitrosomonadaceae</taxon>
        <taxon>Nitrosospira</taxon>
    </lineage>
</organism>
<name>A0A1I7I9Y1_9PROT</name>
<protein>
    <submittedName>
        <fullName evidence="2">EAL domain-containing protein</fullName>
    </submittedName>
</protein>
<accession>A0A1I7I9Y1</accession>
<reference evidence="3" key="1">
    <citation type="submission" date="2016-10" db="EMBL/GenBank/DDBJ databases">
        <authorList>
            <person name="Varghese N."/>
            <person name="Submissions S."/>
        </authorList>
    </citation>
    <scope>NUCLEOTIDE SEQUENCE [LARGE SCALE GENOMIC DNA]</scope>
    <source>
        <strain evidence="3">Nl14</strain>
    </source>
</reference>
<dbReference type="Pfam" id="PF00563">
    <property type="entry name" value="EAL"/>
    <property type="match status" value="1"/>
</dbReference>